<evidence type="ECO:0000313" key="2">
    <source>
        <dbReference type="Proteomes" id="UP000264779"/>
    </source>
</evidence>
<reference evidence="1 2" key="1">
    <citation type="journal article" date="2018" name="Nat. Biotechnol.">
        <title>A standardized bacterial taxonomy based on genome phylogeny substantially revises the tree of life.</title>
        <authorList>
            <person name="Parks D.H."/>
            <person name="Chuvochina M."/>
            <person name="Waite D.W."/>
            <person name="Rinke C."/>
            <person name="Skarshewski A."/>
            <person name="Chaumeil P.A."/>
            <person name="Hugenholtz P."/>
        </authorList>
    </citation>
    <scope>NUCLEOTIDE SEQUENCE [LARGE SCALE GENOMIC DNA]</scope>
    <source>
        <strain evidence="1">UBA11621</strain>
    </source>
</reference>
<dbReference type="PANTHER" id="PTHR38733:SF1">
    <property type="entry name" value="TYPE IV METHYL-DIRECTED RESTRICTION ENZYME ECOKMCRBC"/>
    <property type="match status" value="1"/>
</dbReference>
<organism evidence="1 2">
    <name type="scientific">Alteromonas australica</name>
    <dbReference type="NCBI Taxonomy" id="589873"/>
    <lineage>
        <taxon>Bacteria</taxon>
        <taxon>Pseudomonadati</taxon>
        <taxon>Pseudomonadota</taxon>
        <taxon>Gammaproteobacteria</taxon>
        <taxon>Alteromonadales</taxon>
        <taxon>Alteromonadaceae</taxon>
        <taxon>Alteromonas/Salinimonas group</taxon>
        <taxon>Alteromonas</taxon>
    </lineage>
</organism>
<keyword evidence="1" id="KW-0540">Nuclease</keyword>
<dbReference type="InterPro" id="IPR019292">
    <property type="entry name" value="McrC"/>
</dbReference>
<dbReference type="PANTHER" id="PTHR38733">
    <property type="entry name" value="PROTEIN MCRC"/>
    <property type="match status" value="1"/>
</dbReference>
<comment type="caution">
    <text evidence="1">The sequence shown here is derived from an EMBL/GenBank/DDBJ whole genome shotgun (WGS) entry which is preliminary data.</text>
</comment>
<sequence>MIRVREYACLTTKPVISPSLDLAHIDKVTLNWLCNWITPGEKNPVSLKDPYTIKLSSYVGYIESPSGVGIEILPKTRLGEEEPEHGRNILRKMLRATLNVPGREAENASLARSNLPLHEWIYQQFLQELKLLLGSGLRGQYSRVTEISPFIRGQLDLSRQQRQPPGKQHLLHINHDVFLLDRIENRLIKTALQSVGRYGKSSEVWRLANEFSHKLDQLEPVINPVQHLPKWTDNKLMQGYRRIKPWCSLILEKLNPDFQKGIHQGISLLFSMEVLFESFVGVKLRHSIKHPWSLTEQACSEYLLNHQPQGSTTPSRWFQLRPDFLFNNGKQRLVADTKWKLISSHDNNTFSKYGLSQSDLYQMFAYGAKYQSSNGHMMLIYPKHKNFQEPLPMFSFSDELHLWVVPFCLEAAELVSGEWEGHFEMFTSRPSINYPEDISNV</sequence>
<keyword evidence="1" id="KW-0378">Hydrolase</keyword>
<dbReference type="GO" id="GO:0004519">
    <property type="term" value="F:endonuclease activity"/>
    <property type="evidence" value="ECO:0007669"/>
    <property type="project" value="UniProtKB-KW"/>
</dbReference>
<dbReference type="Pfam" id="PF10117">
    <property type="entry name" value="McrBC"/>
    <property type="match status" value="1"/>
</dbReference>
<keyword evidence="1" id="KW-0255">Endonuclease</keyword>
<name>A0A358E3W5_9ALTE</name>
<protein>
    <submittedName>
        <fullName evidence="1">Restriction endonuclease</fullName>
    </submittedName>
</protein>
<dbReference type="EMBL" id="DONK01000278">
    <property type="protein sequence ID" value="HBU53158.1"/>
    <property type="molecule type" value="Genomic_DNA"/>
</dbReference>
<dbReference type="Proteomes" id="UP000264779">
    <property type="component" value="Unassembled WGS sequence"/>
</dbReference>
<evidence type="ECO:0000313" key="1">
    <source>
        <dbReference type="EMBL" id="HBU53158.1"/>
    </source>
</evidence>
<dbReference type="AlphaFoldDB" id="A0A358E3W5"/>
<proteinExistence type="predicted"/>
<gene>
    <name evidence="1" type="ORF">DEB45_18055</name>
</gene>
<accession>A0A358E3W5</accession>